<accession>A0ABN8LRX7</accession>
<feature type="transmembrane region" description="Helical" evidence="1">
    <location>
        <begin position="284"/>
        <end position="304"/>
    </location>
</feature>
<keyword evidence="1" id="KW-0812">Transmembrane</keyword>
<comment type="caution">
    <text evidence="2">The sequence shown here is derived from an EMBL/GenBank/DDBJ whole genome shotgun (WGS) entry which is preliminary data.</text>
</comment>
<organism evidence="2 3">
    <name type="scientific">Porites evermanni</name>
    <dbReference type="NCBI Taxonomy" id="104178"/>
    <lineage>
        <taxon>Eukaryota</taxon>
        <taxon>Metazoa</taxon>
        <taxon>Cnidaria</taxon>
        <taxon>Anthozoa</taxon>
        <taxon>Hexacorallia</taxon>
        <taxon>Scleractinia</taxon>
        <taxon>Fungiina</taxon>
        <taxon>Poritidae</taxon>
        <taxon>Porites</taxon>
    </lineage>
</organism>
<dbReference type="Gene3D" id="3.40.1090.10">
    <property type="entry name" value="Cytosolic phospholipase A2 catalytic domain"/>
    <property type="match status" value="1"/>
</dbReference>
<feature type="transmembrane region" description="Helical" evidence="1">
    <location>
        <begin position="514"/>
        <end position="533"/>
    </location>
</feature>
<evidence type="ECO:0000313" key="2">
    <source>
        <dbReference type="EMBL" id="CAH3018357.1"/>
    </source>
</evidence>
<feature type="transmembrane region" description="Helical" evidence="1">
    <location>
        <begin position="248"/>
        <end position="264"/>
    </location>
</feature>
<evidence type="ECO:0008006" key="4">
    <source>
        <dbReference type="Google" id="ProtNLM"/>
    </source>
</evidence>
<sequence>MSSCGVAFSGGGMRSAALCSGVLRYLLQHKIVFDYLSCVSGGGFTGAAYLDWKYRHNQQDSSEWHHEFFNHLRRRCGIFCSWGNPLIGIIDAVILILLCVVVAIILPAFTSLAFAFPTAFAVDFLFGDILRAGFHCPTTSTNSSFSNPVTENKGCTLVPNGSQDETFVLFGALFATSGGLYVLKFLFRPCRSSIHSKLELLYFISCSLFLMTFLPWFFEVFLRAQTSVYVNGFILLGSVFLWLGFPPLRNAASLALLVYAYAYTTKWRVYRSPVLMFSYSEDTFYKALLGSAVLLWISPFLGMIKMAAVHTYGRWRLQKAFFFPERTRRLGCAGISVNDCIPFCSCAEVSEWEELEKGYVTLGDLAGMKPVYLCNTVVNNWRKERNIANTGHDAEAFELLTLSPTGIERLDEDPDEHSSFAGKIHPRDLKLSDVTATSAAALALYMGVYDVRTEAVRKLQMVLGIHFGKALVSDPSEDVAGSTFSYCRFLPALIQMLIVVPVILPPFLSNHWHVIVVSWYLAILVLVLFIASLSTGSENGGCLDKFVRWCTVNIYHVRFARLFLQTIDVGPVPPAILNLSDGGHIEGLGLLALLKKRLRKIVVIDGTTSEHGQRVSSQLLRSLELARKKLRCSFSAMDDRDITEDLRSKLDEVPPRHKPRFYKFRVEYKNKKGYTVDNEQTGTGEIMLILPRHPDEGTPSPIGLARSWEDYTRDTNQPMSGKKWGSGPDLEAGEVDRLTGCCCECCHVTCWSACCGVCCGTFPHHVTLNQFFTSAMYSAYHREGYRACLDAEIELFFSDVETGEKK</sequence>
<feature type="transmembrane region" description="Helical" evidence="1">
    <location>
        <begin position="489"/>
        <end position="508"/>
    </location>
</feature>
<dbReference type="Proteomes" id="UP001159427">
    <property type="component" value="Unassembled WGS sequence"/>
</dbReference>
<dbReference type="EMBL" id="CALNXI010000085">
    <property type="protein sequence ID" value="CAH3018357.1"/>
    <property type="molecule type" value="Genomic_DNA"/>
</dbReference>
<keyword evidence="1" id="KW-0472">Membrane</keyword>
<dbReference type="SUPFAM" id="SSF52151">
    <property type="entry name" value="FabD/lysophospholipase-like"/>
    <property type="match status" value="1"/>
</dbReference>
<feature type="transmembrane region" description="Helical" evidence="1">
    <location>
        <begin position="92"/>
        <end position="116"/>
    </location>
</feature>
<feature type="transmembrane region" description="Helical" evidence="1">
    <location>
        <begin position="199"/>
        <end position="218"/>
    </location>
</feature>
<feature type="transmembrane region" description="Helical" evidence="1">
    <location>
        <begin position="167"/>
        <end position="187"/>
    </location>
</feature>
<evidence type="ECO:0000313" key="3">
    <source>
        <dbReference type="Proteomes" id="UP001159427"/>
    </source>
</evidence>
<feature type="transmembrane region" description="Helical" evidence="1">
    <location>
        <begin position="224"/>
        <end position="243"/>
    </location>
</feature>
<reference evidence="2 3" key="1">
    <citation type="submission" date="2022-05" db="EMBL/GenBank/DDBJ databases">
        <authorList>
            <consortium name="Genoscope - CEA"/>
            <person name="William W."/>
        </authorList>
    </citation>
    <scope>NUCLEOTIDE SEQUENCE [LARGE SCALE GENOMIC DNA]</scope>
</reference>
<keyword evidence="1" id="KW-1133">Transmembrane helix</keyword>
<protein>
    <recommendedName>
        <fullName evidence="4">PNPLA domain-containing protein</fullName>
    </recommendedName>
</protein>
<proteinExistence type="predicted"/>
<name>A0ABN8LRX7_9CNID</name>
<evidence type="ECO:0000256" key="1">
    <source>
        <dbReference type="SAM" id="Phobius"/>
    </source>
</evidence>
<keyword evidence="3" id="KW-1185">Reference proteome</keyword>
<dbReference type="InterPro" id="IPR016035">
    <property type="entry name" value="Acyl_Trfase/lysoPLipase"/>
</dbReference>
<gene>
    <name evidence="2" type="ORF">PEVE_00042761</name>
</gene>